<feature type="transmembrane region" description="Helical" evidence="7">
    <location>
        <begin position="241"/>
        <end position="259"/>
    </location>
</feature>
<evidence type="ECO:0000313" key="10">
    <source>
        <dbReference type="Proteomes" id="UP000179627"/>
    </source>
</evidence>
<keyword evidence="10" id="KW-1185">Reference proteome</keyword>
<evidence type="ECO:0000256" key="7">
    <source>
        <dbReference type="RuleBase" id="RU363032"/>
    </source>
</evidence>
<keyword evidence="4 7" id="KW-0812">Transmembrane</keyword>
<feature type="transmembrane region" description="Helical" evidence="7">
    <location>
        <begin position="109"/>
        <end position="130"/>
    </location>
</feature>
<feature type="transmembrane region" description="Helical" evidence="7">
    <location>
        <begin position="136"/>
        <end position="155"/>
    </location>
</feature>
<evidence type="ECO:0000256" key="3">
    <source>
        <dbReference type="ARBA" id="ARBA00022475"/>
    </source>
</evidence>
<dbReference type="InterPro" id="IPR035906">
    <property type="entry name" value="MetI-like_sf"/>
</dbReference>
<dbReference type="GO" id="GO:0005886">
    <property type="term" value="C:plasma membrane"/>
    <property type="evidence" value="ECO:0007669"/>
    <property type="project" value="UniProtKB-SubCell"/>
</dbReference>
<comment type="similarity">
    <text evidence="7">Belongs to the binding-protein-dependent transport system permease family.</text>
</comment>
<keyword evidence="6 7" id="KW-0472">Membrane</keyword>
<dbReference type="Proteomes" id="UP000179627">
    <property type="component" value="Unassembled WGS sequence"/>
</dbReference>
<dbReference type="InterPro" id="IPR000515">
    <property type="entry name" value="MetI-like"/>
</dbReference>
<name>A0A1S1R6J2_9ACTN</name>
<dbReference type="PROSITE" id="PS50928">
    <property type="entry name" value="ABC_TM1"/>
    <property type="match status" value="1"/>
</dbReference>
<keyword evidence="3" id="KW-1003">Cell membrane</keyword>
<feature type="transmembrane region" description="Helical" evidence="7">
    <location>
        <begin position="12"/>
        <end position="34"/>
    </location>
</feature>
<comment type="subcellular location">
    <subcellularLocation>
        <location evidence="1 7">Cell membrane</location>
        <topology evidence="1 7">Multi-pass membrane protein</topology>
    </subcellularLocation>
</comment>
<comment type="caution">
    <text evidence="9">The sequence shown here is derived from an EMBL/GenBank/DDBJ whole genome shotgun (WGS) entry which is preliminary data.</text>
</comment>
<feature type="transmembrane region" description="Helical" evidence="7">
    <location>
        <begin position="76"/>
        <end position="102"/>
    </location>
</feature>
<dbReference type="GO" id="GO:0055085">
    <property type="term" value="P:transmembrane transport"/>
    <property type="evidence" value="ECO:0007669"/>
    <property type="project" value="InterPro"/>
</dbReference>
<dbReference type="SUPFAM" id="SSF161098">
    <property type="entry name" value="MetI-like"/>
    <property type="match status" value="1"/>
</dbReference>
<evidence type="ECO:0000256" key="5">
    <source>
        <dbReference type="ARBA" id="ARBA00022989"/>
    </source>
</evidence>
<gene>
    <name evidence="9" type="ORF">CC117_14225</name>
</gene>
<dbReference type="AlphaFoldDB" id="A0A1S1R6J2"/>
<evidence type="ECO:0000256" key="6">
    <source>
        <dbReference type="ARBA" id="ARBA00023136"/>
    </source>
</evidence>
<organism evidence="9 10">
    <name type="scientific">Parafrankia colletiae</name>
    <dbReference type="NCBI Taxonomy" id="573497"/>
    <lineage>
        <taxon>Bacteria</taxon>
        <taxon>Bacillati</taxon>
        <taxon>Actinomycetota</taxon>
        <taxon>Actinomycetes</taxon>
        <taxon>Frankiales</taxon>
        <taxon>Frankiaceae</taxon>
        <taxon>Parafrankia</taxon>
    </lineage>
</organism>
<evidence type="ECO:0000256" key="1">
    <source>
        <dbReference type="ARBA" id="ARBA00004651"/>
    </source>
</evidence>
<dbReference type="PANTHER" id="PTHR43386:SF25">
    <property type="entry name" value="PEPTIDE ABC TRANSPORTER PERMEASE PROTEIN"/>
    <property type="match status" value="1"/>
</dbReference>
<dbReference type="CDD" id="cd06261">
    <property type="entry name" value="TM_PBP2"/>
    <property type="match status" value="1"/>
</dbReference>
<sequence length="274" mass="28586">MLRAAGYLLRRPGLALSILLLLTVLVAAFFPTLLTSDNPLRGEVAERLRGPSADHWFGTDQLGRDLFTRMVHGAALSLQATVLAVAVGLASGAALGLVSGFFGGRTDAVIMRLVDLALAIPALLLALALITALGFGTVNVALAVGATSVAAFARVTRAEVLRVRTAVFVEAAVSCGARRDQVLLRHVLPHAWGPVLVLAALEFGTAVLAVSALSFLGFGAAPPTPEWGSLVSDGRTYLATAWWLTTMPGLTVVATVLAANRVARAFEGEQEKGR</sequence>
<proteinExistence type="inferred from homology"/>
<dbReference type="Gene3D" id="1.10.3720.10">
    <property type="entry name" value="MetI-like"/>
    <property type="match status" value="1"/>
</dbReference>
<accession>A0A1S1R6J2</accession>
<evidence type="ECO:0000313" key="9">
    <source>
        <dbReference type="EMBL" id="OHV40354.1"/>
    </source>
</evidence>
<feature type="transmembrane region" description="Helical" evidence="7">
    <location>
        <begin position="195"/>
        <end position="221"/>
    </location>
</feature>
<keyword evidence="2 7" id="KW-0813">Transport</keyword>
<reference evidence="10" key="1">
    <citation type="submission" date="2016-07" db="EMBL/GenBank/DDBJ databases">
        <title>Sequence Frankia sp. strain CcI1.17.</title>
        <authorList>
            <person name="Ghodhbane-Gtari F."/>
            <person name="Swanson E."/>
            <person name="Gueddou A."/>
            <person name="Morris K."/>
            <person name="Hezbri K."/>
            <person name="Ktari A."/>
            <person name="Nouioui I."/>
            <person name="Abebe-Akele F."/>
            <person name="Simpson S."/>
            <person name="Thomas K."/>
            <person name="Gtari M."/>
            <person name="Tisa L.S."/>
            <person name="Hurst S."/>
        </authorList>
    </citation>
    <scope>NUCLEOTIDE SEQUENCE [LARGE SCALE GENOMIC DNA]</scope>
    <source>
        <strain evidence="10">Cc1.17</strain>
    </source>
</reference>
<dbReference type="Pfam" id="PF00528">
    <property type="entry name" value="BPD_transp_1"/>
    <property type="match status" value="1"/>
</dbReference>
<dbReference type="PANTHER" id="PTHR43386">
    <property type="entry name" value="OLIGOPEPTIDE TRANSPORT SYSTEM PERMEASE PROTEIN APPC"/>
    <property type="match status" value="1"/>
</dbReference>
<evidence type="ECO:0000256" key="4">
    <source>
        <dbReference type="ARBA" id="ARBA00022692"/>
    </source>
</evidence>
<dbReference type="EMBL" id="MBLM01000080">
    <property type="protein sequence ID" value="OHV40354.1"/>
    <property type="molecule type" value="Genomic_DNA"/>
</dbReference>
<protein>
    <submittedName>
        <fullName evidence="9">Peptide ABC transporter permease</fullName>
    </submittedName>
</protein>
<keyword evidence="5 7" id="KW-1133">Transmembrane helix</keyword>
<evidence type="ECO:0000256" key="2">
    <source>
        <dbReference type="ARBA" id="ARBA00022448"/>
    </source>
</evidence>
<dbReference type="InterPro" id="IPR050366">
    <property type="entry name" value="BP-dependent_transpt_permease"/>
</dbReference>
<evidence type="ECO:0000259" key="8">
    <source>
        <dbReference type="PROSITE" id="PS50928"/>
    </source>
</evidence>
<feature type="domain" description="ABC transmembrane type-1" evidence="8">
    <location>
        <begin position="74"/>
        <end position="263"/>
    </location>
</feature>